<organism evidence="5 6">
    <name type="scientific">Roseovarius albus</name>
    <dbReference type="NCBI Taxonomy" id="1247867"/>
    <lineage>
        <taxon>Bacteria</taxon>
        <taxon>Pseudomonadati</taxon>
        <taxon>Pseudomonadota</taxon>
        <taxon>Alphaproteobacteria</taxon>
        <taxon>Rhodobacterales</taxon>
        <taxon>Roseobacteraceae</taxon>
        <taxon>Roseovarius</taxon>
    </lineage>
</organism>
<dbReference type="PROSITE" id="PS01124">
    <property type="entry name" value="HTH_ARAC_FAMILY_2"/>
    <property type="match status" value="1"/>
</dbReference>
<dbReference type="GO" id="GO:0003700">
    <property type="term" value="F:DNA-binding transcription factor activity"/>
    <property type="evidence" value="ECO:0007669"/>
    <property type="project" value="InterPro"/>
</dbReference>
<dbReference type="Gene3D" id="3.40.50.880">
    <property type="match status" value="1"/>
</dbReference>
<sequence length="343" mass="38672">MSEHPNSGLLSPFDQRDDLEPDLRLGFLLTPAFTILPLAGFIDAVRHSADDADHSRQVFCHWEVLSHDLTPVTSSAGLAITPWKTFPEAGQYDYLVIVGGLLDHLEEIPPETLEFIEAQYTSGVKLIGLCTGSFAIAKAGLLEGKRAAVHVHHRVEFLDRFPNALPVENELYVADDDIITCPGGTAAIDLAVEILIEHCGKSRGMKGLTALIVDEHRSAHKVGRLPYQDLEDCGNWRVAQAVKIMRQKLRAPDTTQKLAQMLGSTVRQLNRAFQDHAHATPQEVWRDMRLQHARWRLMNSKRTVTQIAHECGFADSSHFSRWFKTRFGETPSEYRRQRLIKQR</sequence>
<dbReference type="Proteomes" id="UP000193061">
    <property type="component" value="Unassembled WGS sequence"/>
</dbReference>
<evidence type="ECO:0000259" key="4">
    <source>
        <dbReference type="PROSITE" id="PS01124"/>
    </source>
</evidence>
<keyword evidence="1" id="KW-0805">Transcription regulation</keyword>
<dbReference type="InterPro" id="IPR020449">
    <property type="entry name" value="Tscrpt_reg_AraC-type_HTH"/>
</dbReference>
<dbReference type="Pfam" id="PF01965">
    <property type="entry name" value="DJ-1_PfpI"/>
    <property type="match status" value="1"/>
</dbReference>
<dbReference type="PANTHER" id="PTHR43130">
    <property type="entry name" value="ARAC-FAMILY TRANSCRIPTIONAL REGULATOR"/>
    <property type="match status" value="1"/>
</dbReference>
<gene>
    <name evidence="5" type="primary">cdhR_11</name>
    <name evidence="5" type="ORF">ROA7450_03388</name>
</gene>
<dbReference type="InterPro" id="IPR029062">
    <property type="entry name" value="Class_I_gatase-like"/>
</dbReference>
<dbReference type="SUPFAM" id="SSF46689">
    <property type="entry name" value="Homeodomain-like"/>
    <property type="match status" value="1"/>
</dbReference>
<dbReference type="PRINTS" id="PR00032">
    <property type="entry name" value="HTHARAC"/>
</dbReference>
<dbReference type="OrthoDB" id="9793400at2"/>
<accession>A0A1X6ZXW4</accession>
<dbReference type="InterPro" id="IPR018060">
    <property type="entry name" value="HTH_AraC"/>
</dbReference>
<proteinExistence type="predicted"/>
<dbReference type="InterPro" id="IPR052158">
    <property type="entry name" value="INH-QAR"/>
</dbReference>
<dbReference type="Pfam" id="PF12833">
    <property type="entry name" value="HTH_18"/>
    <property type="match status" value="1"/>
</dbReference>
<dbReference type="AlphaFoldDB" id="A0A1X6ZXW4"/>
<dbReference type="CDD" id="cd03136">
    <property type="entry name" value="GATase1_AraC_ArgR_like"/>
    <property type="match status" value="1"/>
</dbReference>
<evidence type="ECO:0000256" key="3">
    <source>
        <dbReference type="ARBA" id="ARBA00023163"/>
    </source>
</evidence>
<feature type="domain" description="HTH araC/xylS-type" evidence="4">
    <location>
        <begin position="239"/>
        <end position="337"/>
    </location>
</feature>
<reference evidence="5 6" key="1">
    <citation type="submission" date="2017-03" db="EMBL/GenBank/DDBJ databases">
        <authorList>
            <person name="Afonso C.L."/>
            <person name="Miller P.J."/>
            <person name="Scott M.A."/>
            <person name="Spackman E."/>
            <person name="Goraichik I."/>
            <person name="Dimitrov K.M."/>
            <person name="Suarez D.L."/>
            <person name="Swayne D.E."/>
        </authorList>
    </citation>
    <scope>NUCLEOTIDE SEQUENCE [LARGE SCALE GENOMIC DNA]</scope>
    <source>
        <strain evidence="5 6">CECT 7450</strain>
    </source>
</reference>
<protein>
    <submittedName>
        <fullName evidence="5">HTH-type transcriptional regulator CdhR</fullName>
    </submittedName>
</protein>
<dbReference type="SUPFAM" id="SSF52317">
    <property type="entry name" value="Class I glutamine amidotransferase-like"/>
    <property type="match status" value="1"/>
</dbReference>
<name>A0A1X6ZXW4_9RHOB</name>
<evidence type="ECO:0000256" key="1">
    <source>
        <dbReference type="ARBA" id="ARBA00023015"/>
    </source>
</evidence>
<dbReference type="InterPro" id="IPR002818">
    <property type="entry name" value="DJ-1/PfpI"/>
</dbReference>
<dbReference type="InterPro" id="IPR009057">
    <property type="entry name" value="Homeodomain-like_sf"/>
</dbReference>
<keyword evidence="6" id="KW-1185">Reference proteome</keyword>
<dbReference type="GO" id="GO:0043565">
    <property type="term" value="F:sequence-specific DNA binding"/>
    <property type="evidence" value="ECO:0007669"/>
    <property type="project" value="InterPro"/>
</dbReference>
<dbReference type="PROSITE" id="PS00041">
    <property type="entry name" value="HTH_ARAC_FAMILY_1"/>
    <property type="match status" value="1"/>
</dbReference>
<evidence type="ECO:0000313" key="6">
    <source>
        <dbReference type="Proteomes" id="UP000193061"/>
    </source>
</evidence>
<keyword evidence="3" id="KW-0804">Transcription</keyword>
<dbReference type="Gene3D" id="1.10.10.60">
    <property type="entry name" value="Homeodomain-like"/>
    <property type="match status" value="1"/>
</dbReference>
<dbReference type="PANTHER" id="PTHR43130:SF3">
    <property type="entry name" value="HTH-TYPE TRANSCRIPTIONAL REGULATOR RV1931C"/>
    <property type="match status" value="1"/>
</dbReference>
<evidence type="ECO:0000313" key="5">
    <source>
        <dbReference type="EMBL" id="SLN64187.1"/>
    </source>
</evidence>
<dbReference type="SMART" id="SM00342">
    <property type="entry name" value="HTH_ARAC"/>
    <property type="match status" value="1"/>
</dbReference>
<keyword evidence="2" id="KW-0238">DNA-binding</keyword>
<dbReference type="EMBL" id="FWFX01000012">
    <property type="protein sequence ID" value="SLN64187.1"/>
    <property type="molecule type" value="Genomic_DNA"/>
</dbReference>
<evidence type="ECO:0000256" key="2">
    <source>
        <dbReference type="ARBA" id="ARBA00023125"/>
    </source>
</evidence>
<dbReference type="InterPro" id="IPR018062">
    <property type="entry name" value="HTH_AraC-typ_CS"/>
</dbReference>